<protein>
    <submittedName>
        <fullName evidence="3">DUF2510 domain-containing protein</fullName>
    </submittedName>
</protein>
<feature type="region of interest" description="Disordered" evidence="1">
    <location>
        <begin position="24"/>
        <end position="85"/>
    </location>
</feature>
<reference evidence="4" key="1">
    <citation type="journal article" date="2019" name="Int. J. Syst. Evol. Microbiol.">
        <title>The Global Catalogue of Microorganisms (GCM) 10K type strain sequencing project: providing services to taxonomists for standard genome sequencing and annotation.</title>
        <authorList>
            <consortium name="The Broad Institute Genomics Platform"/>
            <consortium name="The Broad Institute Genome Sequencing Center for Infectious Disease"/>
            <person name="Wu L."/>
            <person name="Ma J."/>
        </authorList>
    </citation>
    <scope>NUCLEOTIDE SEQUENCE [LARGE SCALE GENOMIC DNA]</scope>
    <source>
        <strain evidence="4">JCM 1490</strain>
    </source>
</reference>
<accession>A0ABW2Q4Z3</accession>
<dbReference type="Pfam" id="PF04525">
    <property type="entry name" value="LOR"/>
    <property type="match status" value="1"/>
</dbReference>
<evidence type="ECO:0000259" key="2">
    <source>
        <dbReference type="Pfam" id="PF10708"/>
    </source>
</evidence>
<dbReference type="Pfam" id="PF10708">
    <property type="entry name" value="DUF2510"/>
    <property type="match status" value="1"/>
</dbReference>
<dbReference type="Proteomes" id="UP001596455">
    <property type="component" value="Unassembled WGS sequence"/>
</dbReference>
<comment type="caution">
    <text evidence="3">The sequence shown here is derived from an EMBL/GenBank/DDBJ whole genome shotgun (WGS) entry which is preliminary data.</text>
</comment>
<feature type="compositionally biased region" description="Pro residues" evidence="1">
    <location>
        <begin position="46"/>
        <end position="69"/>
    </location>
</feature>
<keyword evidence="4" id="KW-1185">Reference proteome</keyword>
<dbReference type="InterPro" id="IPR018929">
    <property type="entry name" value="DUF2510"/>
</dbReference>
<sequence length="303" mass="32396">MTNPDAGWYPDHHDRTLLRWWDGNGWTAHTQPTPPAPGSRREAAAPPAPPAPPAPAGAPAPAQAAPPAPAAAQAPAAVAQASSGEGPPLYTAPEVVVVQQDRVVGVDPEAGRYLLYDPAGTYLGMFKEPRTTGQNVFSFVNPLETWRTRHFELTDAAGRVILHAAHPQGVTTPLKPSFEVRWGNGAPVGTVEKENASVIATPTLRFVFTAGGHRVGHFENVAGDHRSMTFACWDGAGNQVADFVKQTSVTEQMATLFTGGDTYVLRRPRPIPEPLGSLVLLSACLIDTAYFDAHPGQAIRLRW</sequence>
<evidence type="ECO:0000313" key="3">
    <source>
        <dbReference type="EMBL" id="MFC7404054.1"/>
    </source>
</evidence>
<gene>
    <name evidence="3" type="ORF">ACFQQL_02950</name>
</gene>
<proteinExistence type="predicted"/>
<organism evidence="3 4">
    <name type="scientific">Georgenia alba</name>
    <dbReference type="NCBI Taxonomy" id="2233858"/>
    <lineage>
        <taxon>Bacteria</taxon>
        <taxon>Bacillati</taxon>
        <taxon>Actinomycetota</taxon>
        <taxon>Actinomycetes</taxon>
        <taxon>Micrococcales</taxon>
        <taxon>Bogoriellaceae</taxon>
        <taxon>Georgenia</taxon>
    </lineage>
</organism>
<dbReference type="RefSeq" id="WP_382391088.1">
    <property type="nucleotide sequence ID" value="NZ_JBHTCQ010000001.1"/>
</dbReference>
<name>A0ABW2Q4Z3_9MICO</name>
<dbReference type="InterPro" id="IPR007612">
    <property type="entry name" value="LOR"/>
</dbReference>
<evidence type="ECO:0000313" key="4">
    <source>
        <dbReference type="Proteomes" id="UP001596455"/>
    </source>
</evidence>
<dbReference type="EMBL" id="JBHTCQ010000001">
    <property type="protein sequence ID" value="MFC7404054.1"/>
    <property type="molecule type" value="Genomic_DNA"/>
</dbReference>
<evidence type="ECO:0000256" key="1">
    <source>
        <dbReference type="SAM" id="MobiDB-lite"/>
    </source>
</evidence>
<feature type="domain" description="DUF2510" evidence="2">
    <location>
        <begin position="6"/>
        <end position="37"/>
    </location>
</feature>
<feature type="compositionally biased region" description="Low complexity" evidence="1">
    <location>
        <begin position="70"/>
        <end position="81"/>
    </location>
</feature>